<evidence type="ECO:0000313" key="1">
    <source>
        <dbReference type="EMBL" id="AFV88091.1"/>
    </source>
</evidence>
<name>K7RP53_ACIA4</name>
<dbReference type="KEGG" id="pbo:PACID_02420"/>
<dbReference type="Proteomes" id="UP000000214">
    <property type="component" value="Chromosome"/>
</dbReference>
<dbReference type="EMBL" id="CP003493">
    <property type="protein sequence ID" value="AFV88091.1"/>
    <property type="molecule type" value="Genomic_DNA"/>
</dbReference>
<proteinExistence type="predicted"/>
<organism evidence="1 2">
    <name type="scientific">Acidipropionibacterium acidipropionici (strain ATCC 4875 / DSM 20272 / JCM 6432 / NBRC 12425 / NCIMB 8070 / 4)</name>
    <name type="common">Propionibacterium acidipropionici</name>
    <dbReference type="NCBI Taxonomy" id="1171373"/>
    <lineage>
        <taxon>Bacteria</taxon>
        <taxon>Bacillati</taxon>
        <taxon>Actinomycetota</taxon>
        <taxon>Actinomycetes</taxon>
        <taxon>Propionibacteriales</taxon>
        <taxon>Propionibacteriaceae</taxon>
        <taxon>Acidipropionibacterium</taxon>
    </lineage>
</organism>
<dbReference type="AlphaFoldDB" id="K7RP53"/>
<dbReference type="HOGENOM" id="CLU_3347180_0_0_11"/>
<protein>
    <submittedName>
        <fullName evidence="1">Uncharacterized protein</fullName>
    </submittedName>
</protein>
<dbReference type="Gene3D" id="1.20.1260.10">
    <property type="match status" value="1"/>
</dbReference>
<evidence type="ECO:0000313" key="2">
    <source>
        <dbReference type="Proteomes" id="UP000000214"/>
    </source>
</evidence>
<dbReference type="PATRIC" id="fig|1171373.8.peg.242"/>
<gene>
    <name evidence="1" type="ordered locus">PACID_02420</name>
</gene>
<sequence>MLIKVDAKDPTTLDVLHEYTQKLEQQAWLVSPETHGP</sequence>
<accession>K7RP53</accession>
<reference evidence="1 2" key="1">
    <citation type="journal article" date="2012" name="BMC Genomics">
        <title>The genome sequence of Propionibacterium acidipropionici provides insights into its biotechnological and industrial potential.</title>
        <authorList>
            <person name="Parizzi L.P."/>
            <person name="Grassi M.C."/>
            <person name="Llerena L.A."/>
            <person name="Carazzolle M.F."/>
            <person name="Queiroz V.L."/>
            <person name="Lunardi I."/>
            <person name="Zeidler A.F."/>
            <person name="Teixeira P.J."/>
            <person name="Mieczkowski P."/>
            <person name="Rincones J."/>
            <person name="Pereira G.A."/>
        </authorList>
    </citation>
    <scope>NUCLEOTIDE SEQUENCE [LARGE SCALE GENOMIC DNA]</scope>
    <source>
        <strain evidence="2">ATCC 4875 / DSM 20272 / JCM 6432 / NBRC 12425 / NCIMB 8070</strain>
    </source>
</reference>
<dbReference type="InterPro" id="IPR012347">
    <property type="entry name" value="Ferritin-like"/>
</dbReference>